<keyword evidence="11" id="KW-0325">Glycoprotein</keyword>
<keyword evidence="5 14" id="KW-0732">Signal</keyword>
<dbReference type="InterPro" id="IPR038050">
    <property type="entry name" value="Neuro_actylchol_rec"/>
</dbReference>
<comment type="similarity">
    <text evidence="14">Belongs to the ligand-gated ion channel (TC 1.A.9) family.</text>
</comment>
<dbReference type="EMBL" id="AAKN02056074">
    <property type="status" value="NOT_ANNOTATED_CDS"/>
    <property type="molecule type" value="Genomic_DNA"/>
</dbReference>
<dbReference type="InParanoid" id="H0VII7"/>
<feature type="domain" description="Neurotransmitter-gated ion-channel transmembrane" evidence="17">
    <location>
        <begin position="260"/>
        <end position="612"/>
    </location>
</feature>
<keyword evidence="3" id="KW-1003">Cell membrane</keyword>
<feature type="transmembrane region" description="Helical" evidence="14">
    <location>
        <begin position="282"/>
        <end position="299"/>
    </location>
</feature>
<dbReference type="GeneTree" id="ENSGT00940000162167"/>
<dbReference type="GO" id="GO:0004890">
    <property type="term" value="F:GABA-A receptor activity"/>
    <property type="evidence" value="ECO:0007669"/>
    <property type="project" value="Ensembl"/>
</dbReference>
<evidence type="ECO:0000256" key="2">
    <source>
        <dbReference type="ARBA" id="ARBA00022448"/>
    </source>
</evidence>
<evidence type="ECO:0000256" key="11">
    <source>
        <dbReference type="ARBA" id="ARBA00023180"/>
    </source>
</evidence>
<proteinExistence type="inferred from homology"/>
<dbReference type="PROSITE" id="PS00236">
    <property type="entry name" value="NEUROTR_ION_CHANNEL"/>
    <property type="match status" value="1"/>
</dbReference>
<protein>
    <submittedName>
        <fullName evidence="18">Gamma-aminobutyric acid type A receptor subunit theta</fullName>
    </submittedName>
</protein>
<evidence type="ECO:0000256" key="6">
    <source>
        <dbReference type="ARBA" id="ARBA00022989"/>
    </source>
</evidence>
<dbReference type="NCBIfam" id="TIGR00860">
    <property type="entry name" value="LIC"/>
    <property type="match status" value="1"/>
</dbReference>
<dbReference type="InterPro" id="IPR036734">
    <property type="entry name" value="Neur_chan_lig-bd_sf"/>
</dbReference>
<evidence type="ECO:0000256" key="8">
    <source>
        <dbReference type="ARBA" id="ARBA00023136"/>
    </source>
</evidence>
<dbReference type="Ensembl" id="ENSCPOT00000011249.3">
    <property type="protein sequence ID" value="ENSCPOP00000010020.3"/>
    <property type="gene ID" value="ENSCPOG00000011145.4"/>
</dbReference>
<keyword evidence="2 14" id="KW-0813">Transport</keyword>
<evidence type="ECO:0000313" key="19">
    <source>
        <dbReference type="Proteomes" id="UP000005447"/>
    </source>
</evidence>
<dbReference type="PRINTS" id="PR01725">
    <property type="entry name" value="GABAARTHETA"/>
</dbReference>
<dbReference type="GO" id="GO:0034707">
    <property type="term" value="C:chloride channel complex"/>
    <property type="evidence" value="ECO:0007669"/>
    <property type="project" value="UniProtKB-KW"/>
</dbReference>
<dbReference type="Proteomes" id="UP000005447">
    <property type="component" value="Unassembled WGS sequence"/>
</dbReference>
<dbReference type="eggNOG" id="KOG3643">
    <property type="taxonomic scope" value="Eukaryota"/>
</dbReference>
<keyword evidence="12" id="KW-0868">Chloride</keyword>
<sequence length="617" mass="70867">MGFRAVLRVGVLMLLIRTWLADSDKPSPTPNFKFSRVPQDFLDIFNCKNCANQSVVHKILDRVLSKYDVRLRPNFGGAPVTVKVSIYVSDIHEISDMNMDYTMTMYFYQTWKDSRLSYSETDLNLTLDYRMERAKIRHGVSHIHTHPYHVVSLSHSNSLFPTHRLTAIAACSLDLRKFPMDQQTCKLEVESYGYTIEDIILSWENNEDGVQMTEELNIPQFNFLGKIITSKEVYFYTGSYMRLVMKFQVKRDIASYLLHVYWPTVLTTVLSWISFWMNHESSAARVTIGLTSILILTTIDSHLRDKLPHIAYVKAIDIYILVCLFFVFLSLVEYIYINYLFFNQGLRHRRRRRRARRLIARFLYHNVVVRNVQDVLINMENEVGSGSPTHPAQARLASPESLGSLATISEQVPLATSESLSTLSGLAQLKAQANPSHIPSIRQQALPGFHDTTVPTQICIRTEVHVHVEIHDNREADSKDNLGLDESHGHHPSGRPMPSHGQRCVPKAGWDFDKIESLEDDTSVKSHSPDLEEQFEDDDTFNIHSVDEENPMTSEQEDSGSESDDCCLLNSGCYCSEVISSKLFNPDHVPKIDKWCRVLFPVTFLVFNVVYWLYHIY</sequence>
<keyword evidence="9" id="KW-1015">Disulfide bond</keyword>
<reference evidence="18" key="3">
    <citation type="submission" date="2025-09" db="UniProtKB">
        <authorList>
            <consortium name="Ensembl"/>
        </authorList>
    </citation>
    <scope>IDENTIFICATION</scope>
    <source>
        <strain evidence="18">2N</strain>
    </source>
</reference>
<feature type="transmembrane region" description="Helical" evidence="14">
    <location>
        <begin position="256"/>
        <end position="275"/>
    </location>
</feature>
<dbReference type="FunCoup" id="H0VII7">
    <property type="interactions" value="345"/>
</dbReference>
<dbReference type="PRINTS" id="PR00253">
    <property type="entry name" value="GABAARECEPTR"/>
</dbReference>
<dbReference type="AlphaFoldDB" id="H0VII7"/>
<dbReference type="GO" id="GO:0043235">
    <property type="term" value="C:receptor complex"/>
    <property type="evidence" value="ECO:0007669"/>
    <property type="project" value="Ensembl"/>
</dbReference>
<dbReference type="Gene3D" id="1.20.58.390">
    <property type="entry name" value="Neurotransmitter-gated ion-channel transmembrane domain"/>
    <property type="match status" value="2"/>
</dbReference>
<name>H0VII7_CAVPO</name>
<evidence type="ECO:0000313" key="18">
    <source>
        <dbReference type="Ensembl" id="ENSCPOP00000010020.3"/>
    </source>
</evidence>
<dbReference type="FunFam" id="2.70.170.10:FF:000074">
    <property type="entry name" value="Uncharacterized protein"/>
    <property type="match status" value="1"/>
</dbReference>
<keyword evidence="6 14" id="KW-1133">Transmembrane helix</keyword>
<comment type="subcellular location">
    <subcellularLocation>
        <location evidence="1">Cell membrane</location>
        <topology evidence="1">Multi-pass membrane protein</topology>
    </subcellularLocation>
</comment>
<evidence type="ECO:0000256" key="7">
    <source>
        <dbReference type="ARBA" id="ARBA00023065"/>
    </source>
</evidence>
<dbReference type="SUPFAM" id="SSF90112">
    <property type="entry name" value="Neurotransmitter-gated ion-channel transmembrane pore"/>
    <property type="match status" value="1"/>
</dbReference>
<dbReference type="Pfam" id="PF02932">
    <property type="entry name" value="Neur_chan_memb"/>
    <property type="match status" value="1"/>
</dbReference>
<dbReference type="STRING" id="10141.ENSCPOP00000010020"/>
<evidence type="ECO:0000256" key="13">
    <source>
        <dbReference type="ARBA" id="ARBA00023303"/>
    </source>
</evidence>
<evidence type="ECO:0000256" key="10">
    <source>
        <dbReference type="ARBA" id="ARBA00023173"/>
    </source>
</evidence>
<dbReference type="SUPFAM" id="SSF63712">
    <property type="entry name" value="Nicotinic receptor ligand binding domain-like"/>
    <property type="match status" value="1"/>
</dbReference>
<evidence type="ECO:0000256" key="3">
    <source>
        <dbReference type="ARBA" id="ARBA00022475"/>
    </source>
</evidence>
<evidence type="ECO:0000256" key="9">
    <source>
        <dbReference type="ARBA" id="ARBA00023157"/>
    </source>
</evidence>
<accession>H0VII7</accession>
<organism evidence="18 19">
    <name type="scientific">Cavia porcellus</name>
    <name type="common">Guinea pig</name>
    <dbReference type="NCBI Taxonomy" id="10141"/>
    <lineage>
        <taxon>Eukaryota</taxon>
        <taxon>Metazoa</taxon>
        <taxon>Chordata</taxon>
        <taxon>Craniata</taxon>
        <taxon>Vertebrata</taxon>
        <taxon>Euteleostomi</taxon>
        <taxon>Mammalia</taxon>
        <taxon>Eutheria</taxon>
        <taxon>Euarchontoglires</taxon>
        <taxon>Glires</taxon>
        <taxon>Rodentia</taxon>
        <taxon>Hystricomorpha</taxon>
        <taxon>Caviidae</taxon>
        <taxon>Cavia</taxon>
    </lineage>
</organism>
<dbReference type="EMBL" id="AAKN02056075">
    <property type="status" value="NOT_ANNOTATED_CDS"/>
    <property type="molecule type" value="Genomic_DNA"/>
</dbReference>
<evidence type="ECO:0000256" key="15">
    <source>
        <dbReference type="SAM" id="MobiDB-lite"/>
    </source>
</evidence>
<reference evidence="19" key="1">
    <citation type="journal article" date="2011" name="Nature">
        <title>A high-resolution map of human evolutionary constraint using 29 mammals.</title>
        <authorList>
            <person name="Lindblad-Toh K."/>
            <person name="Garber M."/>
            <person name="Zuk O."/>
            <person name="Lin M.F."/>
            <person name="Parker B.J."/>
            <person name="Washietl S."/>
            <person name="Kheradpour P."/>
            <person name="Ernst J."/>
            <person name="Jordan G."/>
            <person name="Mauceli E."/>
            <person name="Ward L.D."/>
            <person name="Lowe C.B."/>
            <person name="Holloway A.K."/>
            <person name="Clamp M."/>
            <person name="Gnerre S."/>
            <person name="Alfoldi J."/>
            <person name="Beal K."/>
            <person name="Chang J."/>
            <person name="Clawson H."/>
            <person name="Cuff J."/>
            <person name="Di Palma F."/>
            <person name="Fitzgerald S."/>
            <person name="Flicek P."/>
            <person name="Guttman M."/>
            <person name="Hubisz M.J."/>
            <person name="Jaffe D.B."/>
            <person name="Jungreis I."/>
            <person name="Kent W.J."/>
            <person name="Kostka D."/>
            <person name="Lara M."/>
            <person name="Martins A.L."/>
            <person name="Massingham T."/>
            <person name="Moltke I."/>
            <person name="Raney B.J."/>
            <person name="Rasmussen M.D."/>
            <person name="Robinson J."/>
            <person name="Stark A."/>
            <person name="Vilella A.J."/>
            <person name="Wen J."/>
            <person name="Xie X."/>
            <person name="Zody M.C."/>
            <person name="Baldwin J."/>
            <person name="Bloom T."/>
            <person name="Chin C.W."/>
            <person name="Heiman D."/>
            <person name="Nicol R."/>
            <person name="Nusbaum C."/>
            <person name="Young S."/>
            <person name="Wilkinson J."/>
            <person name="Worley K.C."/>
            <person name="Kovar C.L."/>
            <person name="Muzny D.M."/>
            <person name="Gibbs R.A."/>
            <person name="Cree A."/>
            <person name="Dihn H.H."/>
            <person name="Fowler G."/>
            <person name="Jhangiani S."/>
            <person name="Joshi V."/>
            <person name="Lee S."/>
            <person name="Lewis L.R."/>
            <person name="Nazareth L.V."/>
            <person name="Okwuonu G."/>
            <person name="Santibanez J."/>
            <person name="Warren W.C."/>
            <person name="Mardis E.R."/>
            <person name="Weinstock G.M."/>
            <person name="Wilson R.K."/>
            <person name="Delehaunty K."/>
            <person name="Dooling D."/>
            <person name="Fronik C."/>
            <person name="Fulton L."/>
            <person name="Fulton B."/>
            <person name="Graves T."/>
            <person name="Minx P."/>
            <person name="Sodergren E."/>
            <person name="Birney E."/>
            <person name="Margulies E.H."/>
            <person name="Herrero J."/>
            <person name="Green E.D."/>
            <person name="Haussler D."/>
            <person name="Siepel A."/>
            <person name="Goldman N."/>
            <person name="Pollard K.S."/>
            <person name="Pedersen J.S."/>
            <person name="Lander E.S."/>
            <person name="Kellis M."/>
        </authorList>
    </citation>
    <scope>NUCLEOTIDE SEQUENCE [LARGE SCALE GENOMIC DNA]</scope>
    <source>
        <strain evidence="19">2N</strain>
    </source>
</reference>
<feature type="compositionally biased region" description="Basic and acidic residues" evidence="15">
    <location>
        <begin position="473"/>
        <end position="489"/>
    </location>
</feature>
<keyword evidence="10" id="KW-0869">Chloride channel</keyword>
<evidence type="ECO:0000259" key="17">
    <source>
        <dbReference type="Pfam" id="PF02932"/>
    </source>
</evidence>
<evidence type="ECO:0000256" key="4">
    <source>
        <dbReference type="ARBA" id="ARBA00022692"/>
    </source>
</evidence>
<feature type="transmembrane region" description="Helical" evidence="14">
    <location>
        <begin position="319"/>
        <end position="342"/>
    </location>
</feature>
<dbReference type="Bgee" id="ENSCPOG00000011145">
    <property type="expression patterns" value="Expressed in pituitary gland and 1 other cell type or tissue"/>
</dbReference>
<dbReference type="PRINTS" id="PR00252">
    <property type="entry name" value="NRIONCHANNEL"/>
</dbReference>
<dbReference type="GO" id="GO:0005886">
    <property type="term" value="C:plasma membrane"/>
    <property type="evidence" value="ECO:0007669"/>
    <property type="project" value="UniProtKB-SubCell"/>
</dbReference>
<keyword evidence="4 14" id="KW-0812">Transmembrane</keyword>
<feature type="chain" id="PRO_5022254903" evidence="14">
    <location>
        <begin position="22"/>
        <end position="617"/>
    </location>
</feature>
<dbReference type="OMA" id="IVLYWEG"/>
<dbReference type="Pfam" id="PF02931">
    <property type="entry name" value="Neur_chan_LBD"/>
    <property type="match status" value="1"/>
</dbReference>
<dbReference type="VEuPathDB" id="HostDB:ENSCPOG00000011145"/>
<feature type="signal peptide" evidence="14">
    <location>
        <begin position="1"/>
        <end position="21"/>
    </location>
</feature>
<reference evidence="18" key="2">
    <citation type="submission" date="2025-08" db="UniProtKB">
        <authorList>
            <consortium name="Ensembl"/>
        </authorList>
    </citation>
    <scope>IDENTIFICATION</scope>
    <source>
        <strain evidence="18">2N</strain>
    </source>
</reference>
<evidence type="ECO:0000256" key="1">
    <source>
        <dbReference type="ARBA" id="ARBA00004651"/>
    </source>
</evidence>
<dbReference type="InterPro" id="IPR006201">
    <property type="entry name" value="Neur_channel"/>
</dbReference>
<dbReference type="PANTHER" id="PTHR18945">
    <property type="entry name" value="NEUROTRANSMITTER GATED ION CHANNEL"/>
    <property type="match status" value="1"/>
</dbReference>
<evidence type="ECO:0000256" key="5">
    <source>
        <dbReference type="ARBA" id="ARBA00022729"/>
    </source>
</evidence>
<dbReference type="InterPro" id="IPR036719">
    <property type="entry name" value="Neuro-gated_channel_TM_sf"/>
</dbReference>
<keyword evidence="13 14" id="KW-0407">Ion channel</keyword>
<keyword evidence="7 14" id="KW-0406">Ion transport</keyword>
<evidence type="ECO:0000256" key="14">
    <source>
        <dbReference type="RuleBase" id="RU000687"/>
    </source>
</evidence>
<dbReference type="InterPro" id="IPR006028">
    <property type="entry name" value="GABAA/Glycine_rcpt"/>
</dbReference>
<evidence type="ECO:0000256" key="12">
    <source>
        <dbReference type="ARBA" id="ARBA00023214"/>
    </source>
</evidence>
<gene>
    <name evidence="18" type="primary">GABRQ</name>
</gene>
<dbReference type="Gene3D" id="2.70.170.10">
    <property type="entry name" value="Neurotransmitter-gated ion-channel ligand-binding domain"/>
    <property type="match status" value="1"/>
</dbReference>
<feature type="transmembrane region" description="Helical" evidence="14">
    <location>
        <begin position="595"/>
        <end position="614"/>
    </location>
</feature>
<evidence type="ECO:0000259" key="16">
    <source>
        <dbReference type="Pfam" id="PF02931"/>
    </source>
</evidence>
<dbReference type="GO" id="GO:0022851">
    <property type="term" value="F:GABA-gated chloride ion channel activity"/>
    <property type="evidence" value="ECO:0007669"/>
    <property type="project" value="Ensembl"/>
</dbReference>
<dbReference type="InterPro" id="IPR008101">
    <property type="entry name" value="GABAAt_rcpt"/>
</dbReference>
<feature type="region of interest" description="Disordered" evidence="15">
    <location>
        <begin position="473"/>
        <end position="504"/>
    </location>
</feature>
<keyword evidence="19" id="KW-1185">Reference proteome</keyword>
<keyword evidence="8 14" id="KW-0472">Membrane</keyword>
<dbReference type="InterPro" id="IPR006029">
    <property type="entry name" value="Neurotrans-gated_channel_TM"/>
</dbReference>
<dbReference type="InterPro" id="IPR018000">
    <property type="entry name" value="Neurotransmitter_ion_chnl_CS"/>
</dbReference>
<feature type="domain" description="Neurotransmitter-gated ion-channel ligand-binding" evidence="16">
    <location>
        <begin position="58"/>
        <end position="252"/>
    </location>
</feature>
<dbReference type="HOGENOM" id="CLU_010920_1_0_1"/>
<dbReference type="InterPro" id="IPR006202">
    <property type="entry name" value="Neur_chan_lig-bd"/>
</dbReference>